<dbReference type="Pfam" id="PF13855">
    <property type="entry name" value="LRR_8"/>
    <property type="match status" value="1"/>
</dbReference>
<gene>
    <name evidence="3" type="ORF">OMM_05023</name>
</gene>
<dbReference type="InterPro" id="IPR013210">
    <property type="entry name" value="LRR_N_plant-typ"/>
</dbReference>
<sequence length="172" mass="19732">MIEPAFIPESERNALIDIYNSTRGDYWKNNGNWLQEPGTECSWYGITCDNTKTTIISIDLRYNYLQGNVLNSFSRLENLLEIDLSSNHLNNLPESIGKLKKLLYLDLSNGNLTNLSSRLILVCIRQSVIPKFSQLKSHPVKLALMPHRFQSSWGIRFLLQVKFCQSHTVKAT</sequence>
<evidence type="ECO:0000256" key="1">
    <source>
        <dbReference type="ARBA" id="ARBA00022729"/>
    </source>
</evidence>
<dbReference type="Proteomes" id="UP000189670">
    <property type="component" value="Unassembled WGS sequence"/>
</dbReference>
<dbReference type="InterPro" id="IPR032675">
    <property type="entry name" value="LRR_dom_sf"/>
</dbReference>
<dbReference type="EMBL" id="ATBP01001270">
    <property type="protein sequence ID" value="ETR67664.1"/>
    <property type="molecule type" value="Genomic_DNA"/>
</dbReference>
<evidence type="ECO:0000313" key="3">
    <source>
        <dbReference type="EMBL" id="ETR67664.1"/>
    </source>
</evidence>
<dbReference type="PANTHER" id="PTHR48060:SF21">
    <property type="entry name" value="L DOMAIN-LIKE PROTEIN"/>
    <property type="match status" value="1"/>
</dbReference>
<dbReference type="GO" id="GO:0030313">
    <property type="term" value="C:cell envelope"/>
    <property type="evidence" value="ECO:0007669"/>
    <property type="project" value="UniProtKB-SubCell"/>
</dbReference>
<reference evidence="4" key="1">
    <citation type="submission" date="2012-11" db="EMBL/GenBank/DDBJ databases">
        <authorList>
            <person name="Lucero-Rivera Y.E."/>
            <person name="Tovar-Ramirez D."/>
        </authorList>
    </citation>
    <scope>NUCLEOTIDE SEQUENCE [LARGE SCALE GENOMIC DNA]</scope>
    <source>
        <strain evidence="4">Araruama</strain>
    </source>
</reference>
<organism evidence="3 4">
    <name type="scientific">Candidatus Magnetoglobus multicellularis str. Araruama</name>
    <dbReference type="NCBI Taxonomy" id="890399"/>
    <lineage>
        <taxon>Bacteria</taxon>
        <taxon>Pseudomonadati</taxon>
        <taxon>Thermodesulfobacteriota</taxon>
        <taxon>Desulfobacteria</taxon>
        <taxon>Desulfobacterales</taxon>
        <taxon>Desulfobacteraceae</taxon>
        <taxon>Candidatus Magnetoglobus</taxon>
    </lineage>
</organism>
<accession>A0A1V1NYM8</accession>
<name>A0A1V1NYM8_9BACT</name>
<protein>
    <recommendedName>
        <fullName evidence="2">Leucine-rich repeat-containing N-terminal plant-type domain-containing protein</fullName>
    </recommendedName>
</protein>
<comment type="caution">
    <text evidence="3">The sequence shown here is derived from an EMBL/GenBank/DDBJ whole genome shotgun (WGS) entry which is preliminary data.</text>
</comment>
<dbReference type="InterPro" id="IPR001611">
    <property type="entry name" value="Leu-rich_rpt"/>
</dbReference>
<dbReference type="InterPro" id="IPR053211">
    <property type="entry name" value="DNA_repair-toleration"/>
</dbReference>
<evidence type="ECO:0000259" key="2">
    <source>
        <dbReference type="Pfam" id="PF08263"/>
    </source>
</evidence>
<dbReference type="Pfam" id="PF08263">
    <property type="entry name" value="LRRNT_2"/>
    <property type="match status" value="1"/>
</dbReference>
<dbReference type="PROSITE" id="PS51450">
    <property type="entry name" value="LRR"/>
    <property type="match status" value="1"/>
</dbReference>
<proteinExistence type="predicted"/>
<dbReference type="SUPFAM" id="SSF52058">
    <property type="entry name" value="L domain-like"/>
    <property type="match status" value="1"/>
</dbReference>
<dbReference type="AlphaFoldDB" id="A0A1V1NYM8"/>
<feature type="domain" description="Leucine-rich repeat-containing N-terminal plant-type" evidence="2">
    <location>
        <begin position="9"/>
        <end position="49"/>
    </location>
</feature>
<evidence type="ECO:0000313" key="4">
    <source>
        <dbReference type="Proteomes" id="UP000189670"/>
    </source>
</evidence>
<dbReference type="Gene3D" id="3.80.10.10">
    <property type="entry name" value="Ribonuclease Inhibitor"/>
    <property type="match status" value="1"/>
</dbReference>
<keyword evidence="1" id="KW-0732">Signal</keyword>
<dbReference type="PANTHER" id="PTHR48060">
    <property type="entry name" value="DNA DAMAGE-REPAIR/TOLERATION PROTEIN DRT100"/>
    <property type="match status" value="1"/>
</dbReference>